<dbReference type="Proteomes" id="UP000676967">
    <property type="component" value="Chromosome"/>
</dbReference>
<name>A0ABM7LSQ1_9ACTN</name>
<dbReference type="EMBL" id="AP023356">
    <property type="protein sequence ID" value="BCJ42314.1"/>
    <property type="molecule type" value="Genomic_DNA"/>
</dbReference>
<evidence type="ECO:0008006" key="3">
    <source>
        <dbReference type="Google" id="ProtNLM"/>
    </source>
</evidence>
<evidence type="ECO:0000313" key="2">
    <source>
        <dbReference type="Proteomes" id="UP000676967"/>
    </source>
</evidence>
<keyword evidence="2" id="KW-1185">Reference proteome</keyword>
<gene>
    <name evidence="1" type="ORF">Aiant_29710</name>
</gene>
<evidence type="ECO:0000313" key="1">
    <source>
        <dbReference type="EMBL" id="BCJ42314.1"/>
    </source>
</evidence>
<accession>A0ABM7LSQ1</accession>
<protein>
    <recommendedName>
        <fullName evidence="3">Integrase</fullName>
    </recommendedName>
</protein>
<proteinExistence type="predicted"/>
<organism evidence="1 2">
    <name type="scientific">Actinoplanes ianthinogenes</name>
    <dbReference type="NCBI Taxonomy" id="122358"/>
    <lineage>
        <taxon>Bacteria</taxon>
        <taxon>Bacillati</taxon>
        <taxon>Actinomycetota</taxon>
        <taxon>Actinomycetes</taxon>
        <taxon>Micromonosporales</taxon>
        <taxon>Micromonosporaceae</taxon>
        <taxon>Actinoplanes</taxon>
    </lineage>
</organism>
<sequence>MAHRTRGFTSHTFDIKKVLSVDYDALAIVYTDAAHAAPQTARLDPGPVTQAGRQLLDGMVNSLRVYGDGDWESSKVLYGCSRSCTRLLAALSQRGITDFAAEVLTLEVLRETLADFDDSTKRTLNKLLGRVLRKHHPKGGPLAYALANTAYMVKDSATEPYDDDVADAIEQAARGRFAEAYIAQRQVLADFGLDIAGRGWMTVPAAEIIDDALHRFPDARTERPPGYGASRAELIAWCLLHPEVFGHTDGRRQLNPLSAAITDIGIALHPRNDVLVAGLILQCLADDTGLNQATMLRTEPTDLIYTGEEHGLLLTAKARNHSEENLPVTTESMFSAGGMVATLTALTRFNRHYRAVRLTDVDAGDVPDVANKIYVEHWRDCRRAEILTNNRIHHGWRYAAFDQHWKNPDITRLNHGLRFRALRNKSLERGIKKNPDADVHGHGRRTRLHYLAHVLPEHTLVAHATAAQDDIVEQALARFATPVSAATDGTAKELADVDEQEMLDVVVGVCTTGGNDPDDTDTPCSLGLAACFVCPRGYRTADHVPGLLATVAFTEIIRDNDPDEWENGDASLLHFYAGESLAQFPAALVETVRSATDLTPHILNVNGLYTELRR</sequence>
<reference evidence="1 2" key="1">
    <citation type="submission" date="2020-08" db="EMBL/GenBank/DDBJ databases">
        <title>Whole genome shotgun sequence of Actinoplanes ianthinogenes NBRC 13996.</title>
        <authorList>
            <person name="Komaki H."/>
            <person name="Tamura T."/>
        </authorList>
    </citation>
    <scope>NUCLEOTIDE SEQUENCE [LARGE SCALE GENOMIC DNA]</scope>
    <source>
        <strain evidence="1 2">NBRC 13996</strain>
    </source>
</reference>
<dbReference type="RefSeq" id="WP_189336413.1">
    <property type="nucleotide sequence ID" value="NZ_AP023356.1"/>
</dbReference>